<dbReference type="Pfam" id="PF01292">
    <property type="entry name" value="Ni_hydr_CYTB"/>
    <property type="match status" value="1"/>
</dbReference>
<name>A0ABS7AH49_9PROT</name>
<protein>
    <submittedName>
        <fullName evidence="15">Cytochrome b</fullName>
    </submittedName>
</protein>
<dbReference type="InterPro" id="IPR011577">
    <property type="entry name" value="Cyt_b561_bac/Ni-Hgenase"/>
</dbReference>
<reference evidence="15 16" key="1">
    <citation type="submission" date="2021-07" db="EMBL/GenBank/DDBJ databases">
        <authorList>
            <person name="So Y."/>
        </authorList>
    </citation>
    <scope>NUCLEOTIDE SEQUENCE [LARGE SCALE GENOMIC DNA]</scope>
    <source>
        <strain evidence="15 16">HJA6</strain>
    </source>
</reference>
<keyword evidence="6 13" id="KW-0812">Transmembrane</keyword>
<comment type="caution">
    <text evidence="15">The sequence shown here is derived from an EMBL/GenBank/DDBJ whole genome shotgun (WGS) entry which is preliminary data.</text>
</comment>
<dbReference type="Proteomes" id="UP001196565">
    <property type="component" value="Unassembled WGS sequence"/>
</dbReference>
<evidence type="ECO:0000256" key="13">
    <source>
        <dbReference type="SAM" id="Phobius"/>
    </source>
</evidence>
<keyword evidence="11 13" id="KW-0472">Membrane</keyword>
<dbReference type="InterPro" id="IPR052168">
    <property type="entry name" value="Cytochrome_b561_oxidase"/>
</dbReference>
<keyword evidence="9 13" id="KW-1133">Transmembrane helix</keyword>
<dbReference type="RefSeq" id="WP_219766011.1">
    <property type="nucleotide sequence ID" value="NZ_JAHYBZ010000011.1"/>
</dbReference>
<dbReference type="PANTHER" id="PTHR30529:SF1">
    <property type="entry name" value="CYTOCHROME B561 HOMOLOG 2"/>
    <property type="match status" value="1"/>
</dbReference>
<evidence type="ECO:0000259" key="14">
    <source>
        <dbReference type="Pfam" id="PF01292"/>
    </source>
</evidence>
<evidence type="ECO:0000256" key="10">
    <source>
        <dbReference type="ARBA" id="ARBA00023004"/>
    </source>
</evidence>
<dbReference type="InterPro" id="IPR016174">
    <property type="entry name" value="Di-haem_cyt_TM"/>
</dbReference>
<comment type="subcellular location">
    <subcellularLocation>
        <location evidence="2">Cell membrane</location>
        <topology evidence="2">Multi-pass membrane protein</topology>
    </subcellularLocation>
</comment>
<keyword evidence="4" id="KW-1003">Cell membrane</keyword>
<evidence type="ECO:0000256" key="8">
    <source>
        <dbReference type="ARBA" id="ARBA00022982"/>
    </source>
</evidence>
<feature type="transmembrane region" description="Helical" evidence="13">
    <location>
        <begin position="12"/>
        <end position="32"/>
    </location>
</feature>
<keyword evidence="16" id="KW-1185">Reference proteome</keyword>
<keyword evidence="7" id="KW-0479">Metal-binding</keyword>
<evidence type="ECO:0000256" key="2">
    <source>
        <dbReference type="ARBA" id="ARBA00004651"/>
    </source>
</evidence>
<keyword evidence="8" id="KW-0249">Electron transport</keyword>
<dbReference type="PANTHER" id="PTHR30529">
    <property type="entry name" value="CYTOCHROME B561"/>
    <property type="match status" value="1"/>
</dbReference>
<feature type="transmembrane region" description="Helical" evidence="13">
    <location>
        <begin position="52"/>
        <end position="72"/>
    </location>
</feature>
<accession>A0ABS7AH49</accession>
<evidence type="ECO:0000256" key="3">
    <source>
        <dbReference type="ARBA" id="ARBA00022448"/>
    </source>
</evidence>
<keyword evidence="3" id="KW-0813">Transport</keyword>
<evidence type="ECO:0000256" key="12">
    <source>
        <dbReference type="ARBA" id="ARBA00037975"/>
    </source>
</evidence>
<dbReference type="Gene3D" id="1.20.950.20">
    <property type="entry name" value="Transmembrane di-heme cytochromes, Chain C"/>
    <property type="match status" value="1"/>
</dbReference>
<proteinExistence type="inferred from homology"/>
<comment type="cofactor">
    <cofactor evidence="1">
        <name>heme b</name>
        <dbReference type="ChEBI" id="CHEBI:60344"/>
    </cofactor>
</comment>
<organism evidence="15 16">
    <name type="scientific">Roseomonas alba</name>
    <dbReference type="NCBI Taxonomy" id="2846776"/>
    <lineage>
        <taxon>Bacteria</taxon>
        <taxon>Pseudomonadati</taxon>
        <taxon>Pseudomonadota</taxon>
        <taxon>Alphaproteobacteria</taxon>
        <taxon>Acetobacterales</taxon>
        <taxon>Roseomonadaceae</taxon>
        <taxon>Roseomonas</taxon>
    </lineage>
</organism>
<keyword evidence="5" id="KW-0349">Heme</keyword>
<evidence type="ECO:0000256" key="5">
    <source>
        <dbReference type="ARBA" id="ARBA00022617"/>
    </source>
</evidence>
<evidence type="ECO:0000256" key="6">
    <source>
        <dbReference type="ARBA" id="ARBA00022692"/>
    </source>
</evidence>
<dbReference type="SUPFAM" id="SSF81342">
    <property type="entry name" value="Transmembrane di-heme cytochromes"/>
    <property type="match status" value="1"/>
</dbReference>
<keyword evidence="10" id="KW-0408">Iron</keyword>
<evidence type="ECO:0000313" key="15">
    <source>
        <dbReference type="EMBL" id="MBW6401385.1"/>
    </source>
</evidence>
<comment type="similarity">
    <text evidence="12">Belongs to the cytochrome b561 family.</text>
</comment>
<feature type="domain" description="Cytochrome b561 bacterial/Ni-hydrogenase" evidence="14">
    <location>
        <begin position="10"/>
        <end position="174"/>
    </location>
</feature>
<evidence type="ECO:0000313" key="16">
    <source>
        <dbReference type="Proteomes" id="UP001196565"/>
    </source>
</evidence>
<evidence type="ECO:0000256" key="4">
    <source>
        <dbReference type="ARBA" id="ARBA00022475"/>
    </source>
</evidence>
<gene>
    <name evidence="15" type="ORF">KPL78_26265</name>
</gene>
<feature type="transmembrane region" description="Helical" evidence="13">
    <location>
        <begin position="84"/>
        <end position="107"/>
    </location>
</feature>
<evidence type="ECO:0000256" key="11">
    <source>
        <dbReference type="ARBA" id="ARBA00023136"/>
    </source>
</evidence>
<evidence type="ECO:0000256" key="9">
    <source>
        <dbReference type="ARBA" id="ARBA00022989"/>
    </source>
</evidence>
<feature type="transmembrane region" description="Helical" evidence="13">
    <location>
        <begin position="142"/>
        <end position="165"/>
    </location>
</feature>
<evidence type="ECO:0000256" key="1">
    <source>
        <dbReference type="ARBA" id="ARBA00001970"/>
    </source>
</evidence>
<sequence length="187" mass="19884">MAASVEIQPHGAAARAIHWASALLVIAAWAVGSTMEEFPRGPNRDLAMQVHYSLGVLVLGFAALRVIRYAVAPPPRAEGPVWQRLAATGTHVMLILLTVGLPLSGLLDRWARGRPVAIFGGVPLPAPFEVPGGRIWGEAHEVMANLLLVTVALHVAAALWHQFVLRDGVLMRMLAASHRGSATPPAS</sequence>
<dbReference type="EMBL" id="JAHYBZ010000011">
    <property type="protein sequence ID" value="MBW6401385.1"/>
    <property type="molecule type" value="Genomic_DNA"/>
</dbReference>
<evidence type="ECO:0000256" key="7">
    <source>
        <dbReference type="ARBA" id="ARBA00022723"/>
    </source>
</evidence>